<dbReference type="OrthoDB" id="5498325at2"/>
<evidence type="ECO:0000313" key="2">
    <source>
        <dbReference type="EMBL" id="SMH46683.1"/>
    </source>
</evidence>
<keyword evidence="1" id="KW-0732">Signal</keyword>
<keyword evidence="3" id="KW-1185">Reference proteome</keyword>
<gene>
    <name evidence="2" type="ORF">SAMN02982922_3395</name>
</gene>
<dbReference type="InterPro" id="IPR012334">
    <property type="entry name" value="Pectin_lyas_fold"/>
</dbReference>
<dbReference type="SUPFAM" id="SSF51126">
    <property type="entry name" value="Pectin lyase-like"/>
    <property type="match status" value="1"/>
</dbReference>
<dbReference type="AlphaFoldDB" id="A0A1X7P6Z3"/>
<name>A0A1X7P6Z3_9HYPH</name>
<proteinExistence type="predicted"/>
<dbReference type="InterPro" id="IPR011050">
    <property type="entry name" value="Pectin_lyase_fold/virulence"/>
</dbReference>
<evidence type="ECO:0008006" key="4">
    <source>
        <dbReference type="Google" id="ProtNLM"/>
    </source>
</evidence>
<reference evidence="2 3" key="1">
    <citation type="submission" date="2017-04" db="EMBL/GenBank/DDBJ databases">
        <authorList>
            <person name="Afonso C.L."/>
            <person name="Miller P.J."/>
            <person name="Scott M.A."/>
            <person name="Spackman E."/>
            <person name="Goraichik I."/>
            <person name="Dimitrov K.M."/>
            <person name="Suarez D.L."/>
            <person name="Swayne D.E."/>
        </authorList>
    </citation>
    <scope>NUCLEOTIDE SEQUENCE [LARGE SCALE GENOMIC DNA]</scope>
    <source>
        <strain evidence="2 3">B5P</strain>
    </source>
</reference>
<sequence>MKISAILAAAALAAGALLGAVQTSSAQAPRTWVSGVGDDVNPCSRTAPCKTFAGAISKTAAGGEINCIDHGAYGTVTITKSINLSCEGVTAGVLHSLSSGIIINAASTDVINLRGLDINGGTPSSPGLNGVRIVNAGKVNIDNCMIRNSLGANPYGYGVFVAPTTGKILVNINDSNISNNGTASTGGAIQVEPTGSGSVLMSISNTKIFANTMGVRGFANATTGSVEISISNSLIGGNTFHGVVAQSEQGSTKIMIDNTQIVGNLSHGIRSVDANSIIRVKNSMITGNLVGLLSANGGSLRTYGNNALNGNGTDGAFTGTVALQ</sequence>
<dbReference type="InterPro" id="IPR006626">
    <property type="entry name" value="PbH1"/>
</dbReference>
<evidence type="ECO:0000313" key="3">
    <source>
        <dbReference type="Proteomes" id="UP000193083"/>
    </source>
</evidence>
<dbReference type="Proteomes" id="UP000193083">
    <property type="component" value="Unassembled WGS sequence"/>
</dbReference>
<dbReference type="SMART" id="SM00710">
    <property type="entry name" value="PbH1"/>
    <property type="match status" value="5"/>
</dbReference>
<dbReference type="RefSeq" id="WP_085465226.1">
    <property type="nucleotide sequence ID" value="NZ_FXBL01000004.1"/>
</dbReference>
<dbReference type="EMBL" id="FXBL01000004">
    <property type="protein sequence ID" value="SMH46683.1"/>
    <property type="molecule type" value="Genomic_DNA"/>
</dbReference>
<organism evidence="2 3">
    <name type="scientific">Mesorhizobium australicum</name>
    <dbReference type="NCBI Taxonomy" id="536018"/>
    <lineage>
        <taxon>Bacteria</taxon>
        <taxon>Pseudomonadati</taxon>
        <taxon>Pseudomonadota</taxon>
        <taxon>Alphaproteobacteria</taxon>
        <taxon>Hyphomicrobiales</taxon>
        <taxon>Phyllobacteriaceae</taxon>
        <taxon>Mesorhizobium</taxon>
    </lineage>
</organism>
<accession>A0A1X7P6Z3</accession>
<protein>
    <recommendedName>
        <fullName evidence="4">Right handed beta helix region</fullName>
    </recommendedName>
</protein>
<feature type="signal peptide" evidence="1">
    <location>
        <begin position="1"/>
        <end position="26"/>
    </location>
</feature>
<dbReference type="Gene3D" id="2.160.20.10">
    <property type="entry name" value="Single-stranded right-handed beta-helix, Pectin lyase-like"/>
    <property type="match status" value="1"/>
</dbReference>
<evidence type="ECO:0000256" key="1">
    <source>
        <dbReference type="SAM" id="SignalP"/>
    </source>
</evidence>
<feature type="chain" id="PRO_5012869349" description="Right handed beta helix region" evidence="1">
    <location>
        <begin position="27"/>
        <end position="324"/>
    </location>
</feature>